<feature type="domain" description="DUF6533" evidence="2">
    <location>
        <begin position="120"/>
        <end position="165"/>
    </location>
</feature>
<evidence type="ECO:0000313" key="4">
    <source>
        <dbReference type="Proteomes" id="UP000467700"/>
    </source>
</evidence>
<protein>
    <recommendedName>
        <fullName evidence="2">DUF6533 domain-containing protein</fullName>
    </recommendedName>
</protein>
<sequence>MDLKTFSHEGKWRYGIMDEALLRIALSSLIVNFTEEGARSDSGMRNRLVLSEPQNSTCALHGACAKYAGARQVCGAKAPDARVFALVYRQERPKRYAFMSSSPELDALASGAYHLLAGKYFQLAGFVMLVYDHILTFDQEVNRIWKQKFSGAALLFFINRYLTPLQFIIILNAFHDPIWTTEACNNFVIFEGASTVSLVAVCQLIMILRVYALWSRSLPILVFLLVLWAAQIAVSVVGLRTGFPVPLPPILTGCILTGRGAVFPSLWVAPLVTDSCIFILTIWRTREYLRDSGKAPTIHVFVRDGALYFFTIFMANLMNTLIFFLAEDDLKAIGASFSQLITAVMVSRLVLNLRSSASITRYSTSAASAYDSHPGRMNAQAQDTFMTRTLGNLGEDLDVQDDEEKSEREKDIRMFRISKGRVDVPTVL</sequence>
<dbReference type="Proteomes" id="UP000467700">
    <property type="component" value="Unassembled WGS sequence"/>
</dbReference>
<keyword evidence="1" id="KW-0812">Transmembrane</keyword>
<feature type="transmembrane region" description="Helical" evidence="1">
    <location>
        <begin position="332"/>
        <end position="351"/>
    </location>
</feature>
<gene>
    <name evidence="3" type="ORF">AAE3_LOCUS11378</name>
</gene>
<feature type="transmembrane region" description="Helical" evidence="1">
    <location>
        <begin position="306"/>
        <end position="326"/>
    </location>
</feature>
<dbReference type="Pfam" id="PF20151">
    <property type="entry name" value="DUF6533"/>
    <property type="match status" value="1"/>
</dbReference>
<feature type="transmembrane region" description="Helical" evidence="1">
    <location>
        <begin position="187"/>
        <end position="208"/>
    </location>
</feature>
<dbReference type="EMBL" id="CACVBS010000075">
    <property type="protein sequence ID" value="CAA7269179.1"/>
    <property type="molecule type" value="Genomic_DNA"/>
</dbReference>
<evidence type="ECO:0000256" key="1">
    <source>
        <dbReference type="SAM" id="Phobius"/>
    </source>
</evidence>
<accession>A0A8S0VTW3</accession>
<feature type="transmembrane region" description="Helical" evidence="1">
    <location>
        <begin position="152"/>
        <end position="175"/>
    </location>
</feature>
<proteinExistence type="predicted"/>
<dbReference type="AlphaFoldDB" id="A0A8S0VTW3"/>
<evidence type="ECO:0000259" key="2">
    <source>
        <dbReference type="Pfam" id="PF20151"/>
    </source>
</evidence>
<keyword evidence="1" id="KW-1133">Transmembrane helix</keyword>
<dbReference type="OrthoDB" id="3242376at2759"/>
<comment type="caution">
    <text evidence="3">The sequence shown here is derived from an EMBL/GenBank/DDBJ whole genome shotgun (WGS) entry which is preliminary data.</text>
</comment>
<name>A0A8S0VTW3_CYCAE</name>
<feature type="transmembrane region" description="Helical" evidence="1">
    <location>
        <begin position="220"/>
        <end position="239"/>
    </location>
</feature>
<evidence type="ECO:0000313" key="3">
    <source>
        <dbReference type="EMBL" id="CAA7269179.1"/>
    </source>
</evidence>
<dbReference type="InterPro" id="IPR045340">
    <property type="entry name" value="DUF6533"/>
</dbReference>
<keyword evidence="1" id="KW-0472">Membrane</keyword>
<organism evidence="3 4">
    <name type="scientific">Cyclocybe aegerita</name>
    <name type="common">Black poplar mushroom</name>
    <name type="synonym">Agrocybe aegerita</name>
    <dbReference type="NCBI Taxonomy" id="1973307"/>
    <lineage>
        <taxon>Eukaryota</taxon>
        <taxon>Fungi</taxon>
        <taxon>Dikarya</taxon>
        <taxon>Basidiomycota</taxon>
        <taxon>Agaricomycotina</taxon>
        <taxon>Agaricomycetes</taxon>
        <taxon>Agaricomycetidae</taxon>
        <taxon>Agaricales</taxon>
        <taxon>Agaricineae</taxon>
        <taxon>Bolbitiaceae</taxon>
        <taxon>Cyclocybe</taxon>
    </lineage>
</organism>
<keyword evidence="4" id="KW-1185">Reference proteome</keyword>
<reference evidence="3 4" key="1">
    <citation type="submission" date="2020-01" db="EMBL/GenBank/DDBJ databases">
        <authorList>
            <person name="Gupta K D."/>
        </authorList>
    </citation>
    <scope>NUCLEOTIDE SEQUENCE [LARGE SCALE GENOMIC DNA]</scope>
</reference>
<feature type="transmembrane region" description="Helical" evidence="1">
    <location>
        <begin position="266"/>
        <end position="285"/>
    </location>
</feature>